<keyword evidence="1" id="KW-0472">Membrane</keyword>
<reference evidence="2" key="1">
    <citation type="journal article" date="2021" name="Environ. Microbiol.">
        <title>New insights into the diversity and evolution of the archaeal mobilome from three complete genomes of Saccharolobus shibatae.</title>
        <authorList>
            <person name="Medvedeva S."/>
            <person name="Brandt D."/>
            <person name="Cvirkaite-Krupovic V."/>
            <person name="Liu Y."/>
            <person name="Severinov K."/>
            <person name="Ishino S."/>
            <person name="Ishino Y."/>
            <person name="Prangishvili D."/>
            <person name="Kalinowski J."/>
            <person name="Krupovic M."/>
        </authorList>
    </citation>
    <scope>NUCLEOTIDE SEQUENCE</scope>
    <source>
        <strain evidence="2">BEU9</strain>
    </source>
</reference>
<organism evidence="2 3">
    <name type="scientific">Saccharolobus shibatae</name>
    <dbReference type="NCBI Taxonomy" id="2286"/>
    <lineage>
        <taxon>Archaea</taxon>
        <taxon>Thermoproteota</taxon>
        <taxon>Thermoprotei</taxon>
        <taxon>Sulfolobales</taxon>
        <taxon>Sulfolobaceae</taxon>
        <taxon>Saccharolobus</taxon>
    </lineage>
</organism>
<dbReference type="EMBL" id="CP077715">
    <property type="protein sequence ID" value="QXJ32093.1"/>
    <property type="molecule type" value="Genomic_DNA"/>
</dbReference>
<feature type="transmembrane region" description="Helical" evidence="1">
    <location>
        <begin position="12"/>
        <end position="34"/>
    </location>
</feature>
<dbReference type="PROSITE" id="PS51257">
    <property type="entry name" value="PROKAR_LIPOPROTEIN"/>
    <property type="match status" value="1"/>
</dbReference>
<evidence type="ECO:0000256" key="1">
    <source>
        <dbReference type="SAM" id="Phobius"/>
    </source>
</evidence>
<protein>
    <submittedName>
        <fullName evidence="2">Uncharacterized protein</fullName>
    </submittedName>
</protein>
<evidence type="ECO:0000313" key="2">
    <source>
        <dbReference type="EMBL" id="QXJ32093.1"/>
    </source>
</evidence>
<keyword evidence="1" id="KW-0812">Transmembrane</keyword>
<keyword evidence="1" id="KW-1133">Transmembrane helix</keyword>
<proteinExistence type="predicted"/>
<sequence>MLIIRGWKRAKAVGLSIGFINGALLISCSIYRKIVTFLRNVKNM</sequence>
<name>A0A8F5BVI2_9CREN</name>
<dbReference type="Proteomes" id="UP000693941">
    <property type="component" value="Chromosome"/>
</dbReference>
<evidence type="ECO:0000313" key="3">
    <source>
        <dbReference type="Proteomes" id="UP000693941"/>
    </source>
</evidence>
<accession>A0A8F5BVI2</accession>
<dbReference type="AlphaFoldDB" id="A0A8F5BVI2"/>
<gene>
    <name evidence="2" type="ORF">J5U21_01744</name>
</gene>